<dbReference type="RefSeq" id="XP_033665446.1">
    <property type="nucleotide sequence ID" value="XM_033807474.1"/>
</dbReference>
<accession>A0A6A6CBI2</accession>
<dbReference type="AlphaFoldDB" id="A0A6A6CBI2"/>
<evidence type="ECO:0000313" key="1">
    <source>
        <dbReference type="EMBL" id="KAF2164557.1"/>
    </source>
</evidence>
<organism evidence="1 2">
    <name type="scientific">Zasmidium cellare ATCC 36951</name>
    <dbReference type="NCBI Taxonomy" id="1080233"/>
    <lineage>
        <taxon>Eukaryota</taxon>
        <taxon>Fungi</taxon>
        <taxon>Dikarya</taxon>
        <taxon>Ascomycota</taxon>
        <taxon>Pezizomycotina</taxon>
        <taxon>Dothideomycetes</taxon>
        <taxon>Dothideomycetidae</taxon>
        <taxon>Mycosphaerellales</taxon>
        <taxon>Mycosphaerellaceae</taxon>
        <taxon>Zasmidium</taxon>
    </lineage>
</organism>
<protein>
    <submittedName>
        <fullName evidence="1">Uncharacterized protein</fullName>
    </submittedName>
</protein>
<dbReference type="GeneID" id="54560746"/>
<dbReference type="Proteomes" id="UP000799537">
    <property type="component" value="Unassembled WGS sequence"/>
</dbReference>
<sequence>MFQQERRQAAINIFCLHDLHQTLDEEGLQLFLALPILDHCGVPCRMHHDIEYYASKHGWLKCGHPLKDTLRLCHAFEIFYLTASDRLMKDEDDPEMVRDLVKFLSYACCKEHEDNFPNPEALEWKLLDHGISSLGEIQAQWFGISLFPVQQQRRNCGVPIRSMVGPSLWGIRSSPAPGQLIRKALAASVAAYRVSLTCLGDSGCTPPL</sequence>
<reference evidence="1" key="1">
    <citation type="journal article" date="2020" name="Stud. Mycol.">
        <title>101 Dothideomycetes genomes: a test case for predicting lifestyles and emergence of pathogens.</title>
        <authorList>
            <person name="Haridas S."/>
            <person name="Albert R."/>
            <person name="Binder M."/>
            <person name="Bloem J."/>
            <person name="Labutti K."/>
            <person name="Salamov A."/>
            <person name="Andreopoulos B."/>
            <person name="Baker S."/>
            <person name="Barry K."/>
            <person name="Bills G."/>
            <person name="Bluhm B."/>
            <person name="Cannon C."/>
            <person name="Castanera R."/>
            <person name="Culley D."/>
            <person name="Daum C."/>
            <person name="Ezra D."/>
            <person name="Gonzalez J."/>
            <person name="Henrissat B."/>
            <person name="Kuo A."/>
            <person name="Liang C."/>
            <person name="Lipzen A."/>
            <person name="Lutzoni F."/>
            <person name="Magnuson J."/>
            <person name="Mondo S."/>
            <person name="Nolan M."/>
            <person name="Ohm R."/>
            <person name="Pangilinan J."/>
            <person name="Park H.-J."/>
            <person name="Ramirez L."/>
            <person name="Alfaro M."/>
            <person name="Sun H."/>
            <person name="Tritt A."/>
            <person name="Yoshinaga Y."/>
            <person name="Zwiers L.-H."/>
            <person name="Turgeon B."/>
            <person name="Goodwin S."/>
            <person name="Spatafora J."/>
            <person name="Crous P."/>
            <person name="Grigoriev I."/>
        </authorList>
    </citation>
    <scope>NUCLEOTIDE SEQUENCE</scope>
    <source>
        <strain evidence="1">ATCC 36951</strain>
    </source>
</reference>
<dbReference type="EMBL" id="ML993603">
    <property type="protein sequence ID" value="KAF2164557.1"/>
    <property type="molecule type" value="Genomic_DNA"/>
</dbReference>
<keyword evidence="2" id="KW-1185">Reference proteome</keyword>
<evidence type="ECO:0000313" key="2">
    <source>
        <dbReference type="Proteomes" id="UP000799537"/>
    </source>
</evidence>
<gene>
    <name evidence="1" type="ORF">M409DRAFT_24957</name>
</gene>
<name>A0A6A6CBI2_ZASCE</name>
<proteinExistence type="predicted"/>